<organism evidence="1 2">
    <name type="scientific">Desmophyllum pertusum</name>
    <dbReference type="NCBI Taxonomy" id="174260"/>
    <lineage>
        <taxon>Eukaryota</taxon>
        <taxon>Metazoa</taxon>
        <taxon>Cnidaria</taxon>
        <taxon>Anthozoa</taxon>
        <taxon>Hexacorallia</taxon>
        <taxon>Scleractinia</taxon>
        <taxon>Caryophylliina</taxon>
        <taxon>Caryophylliidae</taxon>
        <taxon>Desmophyllum</taxon>
    </lineage>
</organism>
<dbReference type="OrthoDB" id="5983572at2759"/>
<dbReference type="Proteomes" id="UP001163046">
    <property type="component" value="Unassembled WGS sequence"/>
</dbReference>
<dbReference type="EMBL" id="MU827804">
    <property type="protein sequence ID" value="KAJ7326051.1"/>
    <property type="molecule type" value="Genomic_DNA"/>
</dbReference>
<accession>A0A9W9Y954</accession>
<evidence type="ECO:0000313" key="2">
    <source>
        <dbReference type="Proteomes" id="UP001163046"/>
    </source>
</evidence>
<reference evidence="1" key="1">
    <citation type="submission" date="2023-01" db="EMBL/GenBank/DDBJ databases">
        <title>Genome assembly of the deep-sea coral Lophelia pertusa.</title>
        <authorList>
            <person name="Herrera S."/>
            <person name="Cordes E."/>
        </authorList>
    </citation>
    <scope>NUCLEOTIDE SEQUENCE</scope>
    <source>
        <strain evidence="1">USNM1676648</strain>
        <tissue evidence="1">Polyp</tissue>
    </source>
</reference>
<name>A0A9W9Y954_9CNID</name>
<sequence length="161" mass="18791">MLKCRFSCGRTQARYDRYRCRFPPNESSLKLIGDACSATVVLDLVYRNKTQNARYLGRKTVRNIPVQGWRICKNETAMDYCRTEMIDAGSIQILRNYGSFFRADKPSLKCRTTSGVEELLTRLLYQKLPRRFDVDLEHVNSDSTRIWAARVSREVYSSTRE</sequence>
<proteinExistence type="predicted"/>
<comment type="caution">
    <text evidence="1">The sequence shown here is derived from an EMBL/GenBank/DDBJ whole genome shotgun (WGS) entry which is preliminary data.</text>
</comment>
<protein>
    <submittedName>
        <fullName evidence="1">Uncharacterized protein</fullName>
    </submittedName>
</protein>
<keyword evidence="2" id="KW-1185">Reference proteome</keyword>
<evidence type="ECO:0000313" key="1">
    <source>
        <dbReference type="EMBL" id="KAJ7326051.1"/>
    </source>
</evidence>
<gene>
    <name evidence="1" type="ORF">OS493_028307</name>
</gene>
<dbReference type="AlphaFoldDB" id="A0A9W9Y954"/>